<dbReference type="InterPro" id="IPR056506">
    <property type="entry name" value="iHD-CE"/>
</dbReference>
<keyword evidence="5" id="KW-1185">Reference proteome</keyword>
<feature type="domain" description="wHTH-Hsp90 Na associated" evidence="3">
    <location>
        <begin position="1044"/>
        <end position="1096"/>
    </location>
</feature>
<feature type="domain" description="wHTH-Hsp90 Na associated" evidence="3">
    <location>
        <begin position="1240"/>
        <end position="1287"/>
    </location>
</feature>
<dbReference type="SUPFAM" id="SSF55874">
    <property type="entry name" value="ATPase domain of HSP90 chaperone/DNA topoisomerase II/histidine kinase"/>
    <property type="match status" value="1"/>
</dbReference>
<dbReference type="InterPro" id="IPR036890">
    <property type="entry name" value="HATPase_C_sf"/>
</dbReference>
<evidence type="ECO:0000259" key="3">
    <source>
        <dbReference type="Pfam" id="PF24410"/>
    </source>
</evidence>
<feature type="region of interest" description="Disordered" evidence="1">
    <location>
        <begin position="383"/>
        <end position="406"/>
    </location>
</feature>
<evidence type="ECO:0000259" key="2">
    <source>
        <dbReference type="Pfam" id="PF24401"/>
    </source>
</evidence>
<protein>
    <submittedName>
        <fullName evidence="4">Uncharacterized protein</fullName>
    </submittedName>
</protein>
<dbReference type="InterPro" id="IPR020575">
    <property type="entry name" value="Hsp90_N"/>
</dbReference>
<dbReference type="RefSeq" id="WP_286253700.1">
    <property type="nucleotide sequence ID" value="NZ_AP018448.1"/>
</dbReference>
<name>A0ABM7FCV8_9ACTN</name>
<dbReference type="Proteomes" id="UP001321542">
    <property type="component" value="Chromosome"/>
</dbReference>
<dbReference type="InterPro" id="IPR056507">
    <property type="entry name" value="wHTH-HSP90_Na-assoc"/>
</dbReference>
<reference evidence="4 5" key="2">
    <citation type="journal article" date="2023" name="ChemBioChem">
        <title>Acyltransferase Domain Exchange between Two Independent Type I Polyketide Synthases in the Same Producer Strain of Macrolide Antibiotics.</title>
        <authorList>
            <person name="Kudo F."/>
            <person name="Kishikawa K."/>
            <person name="Tsuboi K."/>
            <person name="Kido T."/>
            <person name="Usui T."/>
            <person name="Hashimoto J."/>
            <person name="Shin-Ya K."/>
            <person name="Miyanaga A."/>
            <person name="Eguchi T."/>
        </authorList>
    </citation>
    <scope>NUCLEOTIDE SEQUENCE [LARGE SCALE GENOMIC DNA]</scope>
    <source>
        <strain evidence="4 5">A-8890</strain>
    </source>
</reference>
<dbReference type="EMBL" id="AP018448">
    <property type="protein sequence ID" value="BBC33917.1"/>
    <property type="molecule type" value="Genomic_DNA"/>
</dbReference>
<accession>A0ABM7FCV8</accession>
<feature type="domain" description="iHD-CE" evidence="2">
    <location>
        <begin position="47"/>
        <end position="393"/>
    </location>
</feature>
<dbReference type="Pfam" id="PF24401">
    <property type="entry name" value="iHD-CE"/>
    <property type="match status" value="1"/>
</dbReference>
<sequence>MTEQGGTHNSMAGGAIHGGLTQAHTVNNYYAAPPPPVEGAGDAPHDWAREVAGSPLWERVPEGRDRDPVRAAACDIASALAALHDEDARELADDPWWDQAFAVRFHGRVSQLVPATAAAAWDFHPVEVALLTLTPFLSQTLWVRTAARRLDVRPTDLRLTEAKEDRGAFEKFFDDGHERLARRASYGRPGAKSDIGWWLFHQWLDQDTRVRRAQGGAYKDLVAQLPLRGDYLKDLFGRAVIGRLIQGLRSPLWEACDRLGQFEDDFTVGGWLHDPQKVRVRRLALLLGAARACALDLPALPEDLVENLGIPERVDLRELRETTVHRAVWNDDHGPLVLVADCRHEAAVEALRRHVAHVDELLGDIHRATWNVETLQPLRTLPQRASAERVKPARREDGQPEFGSYGKFHVDPRRVQNLLMGDQLYRSPGLAIRELYQNALDACRYRKARTDFLALRGGTAPDDWKGEIVFEQGVAEDGRPYLECRDNGIGMGEAELMRVFARAGTRFTDLTDVRNERSEWEDAGIRMYPVSRFGIGVLSYFMIADEIEVVTRKLAANLDWTEPCFQVAIYGPNHLFRIRECRGRKEPGTTIRLYLRDNAPSCVTELTRLLGVAEFDTRAEHGARSESWPAGVYRSHEEGHHDRAIEAYGPLVPGPQAEGADVPSVVWCNSGGAVLVDGILTTPVVRRAALATTWAERRMHSYTGRGKTLRGAVVNLTGERVPKLSVDRLQILGDVAPDVADLLGAAVGHLVASDSELLDFSWIAHVAETHLKVADIIVEGVMAADRELRLPDGRTFRPAVVGCLPQDADFLGWVRSRERLSRPVPDAVLLWRLLAHGEAGPLMELVPELGEPNRLLPARPSDVAVWEAYDEPWDRPGYVLATAADVGLSAREFAKRAGELVAADIEPDRYPVDTPDPNDLAVLSRDLDGHGPWLSRTDPVPLRHFLRAHVKLDLAISQIAERLARYGFVVSAADTLPDRPAGTELRLLLGPGQGDGAWPQGDTEVPPGHVLWVAEDTGLSVSEVCHRLRERGLTVVEPPERHGAHDTKLLTETLDTTSPHWFRLGDEVSFDHIKQASKTCRMSVDDVIAVLGTYGLQLVKPRRTELTPLDRELLGFATSTDFEHGWILPDNVQFSDVMEVAEATGLSWAATADRLRELGVVCPLVFPEELSAEDAAALNVNLDLWRSRNTRQVDVTTVDLLITARRLRMPVGDTLALLESYGLRGPDHELPDIDDLHSALVLLSRDLDGRSPWIFPDTPVPLSHIVAASKTLGITVLQVADRLRGLGIDVPDVAETVRAAVARLPRSAG</sequence>
<feature type="domain" description="wHTH-Hsp90 Na associated" evidence="3">
    <location>
        <begin position="914"/>
        <end position="968"/>
    </location>
</feature>
<evidence type="ECO:0000313" key="5">
    <source>
        <dbReference type="Proteomes" id="UP001321542"/>
    </source>
</evidence>
<dbReference type="PRINTS" id="PR00775">
    <property type="entry name" value="HEATSHOCK90"/>
</dbReference>
<reference evidence="4 5" key="1">
    <citation type="journal article" date="2010" name="ChemBioChem">
        <title>Cloning and characterization of the biosynthetic gene cluster of 16-membered macrolide antibiotic FD-891: involvement of a dual functional cytochrome P450 monooxygenase catalyzing epoxidation and hydroxylation.</title>
        <authorList>
            <person name="Kudo F."/>
            <person name="Motegi A."/>
            <person name="Mizoue K."/>
            <person name="Eguchi T."/>
        </authorList>
    </citation>
    <scope>NUCLEOTIDE SEQUENCE [LARGE SCALE GENOMIC DNA]</scope>
    <source>
        <strain evidence="4 5">A-8890</strain>
    </source>
</reference>
<feature type="compositionally biased region" description="Basic and acidic residues" evidence="1">
    <location>
        <begin position="386"/>
        <end position="398"/>
    </location>
</feature>
<feature type="domain" description="wHTH-Hsp90 Na associated" evidence="3">
    <location>
        <begin position="981"/>
        <end position="1033"/>
    </location>
</feature>
<dbReference type="Pfam" id="PF24410">
    <property type="entry name" value="wHTH-HSP90_Na-assoc"/>
    <property type="match status" value="5"/>
</dbReference>
<organism evidence="4 5">
    <name type="scientific">Streptomyces graminofaciens</name>
    <dbReference type="NCBI Taxonomy" id="68212"/>
    <lineage>
        <taxon>Bacteria</taxon>
        <taxon>Bacillati</taxon>
        <taxon>Actinomycetota</taxon>
        <taxon>Actinomycetes</taxon>
        <taxon>Kitasatosporales</taxon>
        <taxon>Streptomycetaceae</taxon>
        <taxon>Streptomyces</taxon>
    </lineage>
</organism>
<dbReference type="Gene3D" id="3.30.565.10">
    <property type="entry name" value="Histidine kinase-like ATPase, C-terminal domain"/>
    <property type="match status" value="1"/>
</dbReference>
<feature type="domain" description="wHTH-Hsp90 Na associated" evidence="3">
    <location>
        <begin position="1106"/>
        <end position="1159"/>
    </location>
</feature>
<evidence type="ECO:0000256" key="1">
    <source>
        <dbReference type="SAM" id="MobiDB-lite"/>
    </source>
</evidence>
<gene>
    <name evidence="4" type="ORF">SGFS_052110</name>
</gene>
<evidence type="ECO:0000313" key="4">
    <source>
        <dbReference type="EMBL" id="BBC33917.1"/>
    </source>
</evidence>
<proteinExistence type="predicted"/>